<reference evidence="2" key="5">
    <citation type="journal article" date="2021" name="G3 (Bethesda)">
        <title>Aegilops tauschii genome assembly Aet v5.0 features greater sequence contiguity and improved annotation.</title>
        <authorList>
            <person name="Wang L."/>
            <person name="Zhu T."/>
            <person name="Rodriguez J.C."/>
            <person name="Deal K.R."/>
            <person name="Dubcovsky J."/>
            <person name="McGuire P.E."/>
            <person name="Lux T."/>
            <person name="Spannagl M."/>
            <person name="Mayer K.F.X."/>
            <person name="Baldrich P."/>
            <person name="Meyers B.C."/>
            <person name="Huo N."/>
            <person name="Gu Y.Q."/>
            <person name="Zhou H."/>
            <person name="Devos K.M."/>
            <person name="Bennetzen J.L."/>
            <person name="Unver T."/>
            <person name="Budak H."/>
            <person name="Gulick P.J."/>
            <person name="Galiba G."/>
            <person name="Kalapos B."/>
            <person name="Nelson D.R."/>
            <person name="Li P."/>
            <person name="You F.M."/>
            <person name="Luo M.C."/>
            <person name="Dvorak J."/>
        </authorList>
    </citation>
    <scope>NUCLEOTIDE SEQUENCE [LARGE SCALE GENOMIC DNA]</scope>
    <source>
        <strain evidence="2">cv. AL8/78</strain>
    </source>
</reference>
<keyword evidence="3" id="KW-1185">Reference proteome</keyword>
<dbReference type="EnsemblPlants" id="AET7Gv20269600.11">
    <property type="protein sequence ID" value="AET7Gv20269600.11"/>
    <property type="gene ID" value="AET7Gv20269600"/>
</dbReference>
<reference evidence="2" key="3">
    <citation type="journal article" date="2017" name="Nature">
        <title>Genome sequence of the progenitor of the wheat D genome Aegilops tauschii.</title>
        <authorList>
            <person name="Luo M.C."/>
            <person name="Gu Y.Q."/>
            <person name="Puiu D."/>
            <person name="Wang H."/>
            <person name="Twardziok S.O."/>
            <person name="Deal K.R."/>
            <person name="Huo N."/>
            <person name="Zhu T."/>
            <person name="Wang L."/>
            <person name="Wang Y."/>
            <person name="McGuire P.E."/>
            <person name="Liu S."/>
            <person name="Long H."/>
            <person name="Ramasamy R.K."/>
            <person name="Rodriguez J.C."/>
            <person name="Van S.L."/>
            <person name="Yuan L."/>
            <person name="Wang Z."/>
            <person name="Xia Z."/>
            <person name="Xiao L."/>
            <person name="Anderson O.D."/>
            <person name="Ouyang S."/>
            <person name="Liang Y."/>
            <person name="Zimin A.V."/>
            <person name="Pertea G."/>
            <person name="Qi P."/>
            <person name="Bennetzen J.L."/>
            <person name="Dai X."/>
            <person name="Dawson M.W."/>
            <person name="Muller H.G."/>
            <person name="Kugler K."/>
            <person name="Rivarola-Duarte L."/>
            <person name="Spannagl M."/>
            <person name="Mayer K.F.X."/>
            <person name="Lu F.H."/>
            <person name="Bevan M.W."/>
            <person name="Leroy P."/>
            <person name="Li P."/>
            <person name="You F.M."/>
            <person name="Sun Q."/>
            <person name="Liu Z."/>
            <person name="Lyons E."/>
            <person name="Wicker T."/>
            <person name="Salzberg S.L."/>
            <person name="Devos K.M."/>
            <person name="Dvorak J."/>
        </authorList>
    </citation>
    <scope>NUCLEOTIDE SEQUENCE [LARGE SCALE GENOMIC DNA]</scope>
    <source>
        <strain evidence="2">cv. AL8/78</strain>
    </source>
</reference>
<sequence length="171" mass="18924">MTLCKALMVSETSWMQLPPLMSLQEECAQGEWRVKVRSSVPLLTGRSRRTLSVHAGGVIYDDLLATTPLETVRNTHSVHHWSPAVAGRTVAVAARLNHKTPQQRPTKSSRRGENPLPAPCIVLFSFSFSGILHLIPSPFRRRPGGELQRQRELGRRPQGPIHGVPSSLKTA</sequence>
<name>A0A453QPQ8_AEGTS</name>
<reference evidence="3" key="1">
    <citation type="journal article" date="2014" name="Science">
        <title>Ancient hybridizations among the ancestral genomes of bread wheat.</title>
        <authorList>
            <consortium name="International Wheat Genome Sequencing Consortium,"/>
            <person name="Marcussen T."/>
            <person name="Sandve S.R."/>
            <person name="Heier L."/>
            <person name="Spannagl M."/>
            <person name="Pfeifer M."/>
            <person name="Jakobsen K.S."/>
            <person name="Wulff B.B."/>
            <person name="Steuernagel B."/>
            <person name="Mayer K.F."/>
            <person name="Olsen O.A."/>
        </authorList>
    </citation>
    <scope>NUCLEOTIDE SEQUENCE [LARGE SCALE GENOMIC DNA]</scope>
    <source>
        <strain evidence="3">cv. AL8/78</strain>
    </source>
</reference>
<reference evidence="2" key="4">
    <citation type="submission" date="2019-03" db="UniProtKB">
        <authorList>
            <consortium name="EnsemblPlants"/>
        </authorList>
    </citation>
    <scope>IDENTIFICATION</scope>
</reference>
<evidence type="ECO:0000313" key="2">
    <source>
        <dbReference type="EnsemblPlants" id="AET7Gv20269600.11"/>
    </source>
</evidence>
<dbReference type="AlphaFoldDB" id="A0A453QPQ8"/>
<protein>
    <submittedName>
        <fullName evidence="2">Uncharacterized protein</fullName>
    </submittedName>
</protein>
<dbReference type="Gramene" id="AET7Gv20269600.11">
    <property type="protein sequence ID" value="AET7Gv20269600.11"/>
    <property type="gene ID" value="AET7Gv20269600"/>
</dbReference>
<evidence type="ECO:0000256" key="1">
    <source>
        <dbReference type="SAM" id="MobiDB-lite"/>
    </source>
</evidence>
<dbReference type="EnsemblPlants" id="AET7Gv20269600.12">
    <property type="protein sequence ID" value="AET7Gv20269600.12"/>
    <property type="gene ID" value="AET7Gv20269600"/>
</dbReference>
<accession>A0A453QPQ8</accession>
<evidence type="ECO:0000313" key="3">
    <source>
        <dbReference type="Proteomes" id="UP000015105"/>
    </source>
</evidence>
<organism evidence="2 3">
    <name type="scientific">Aegilops tauschii subsp. strangulata</name>
    <name type="common">Goatgrass</name>
    <dbReference type="NCBI Taxonomy" id="200361"/>
    <lineage>
        <taxon>Eukaryota</taxon>
        <taxon>Viridiplantae</taxon>
        <taxon>Streptophyta</taxon>
        <taxon>Embryophyta</taxon>
        <taxon>Tracheophyta</taxon>
        <taxon>Spermatophyta</taxon>
        <taxon>Magnoliopsida</taxon>
        <taxon>Liliopsida</taxon>
        <taxon>Poales</taxon>
        <taxon>Poaceae</taxon>
        <taxon>BOP clade</taxon>
        <taxon>Pooideae</taxon>
        <taxon>Triticodae</taxon>
        <taxon>Triticeae</taxon>
        <taxon>Triticinae</taxon>
        <taxon>Aegilops</taxon>
    </lineage>
</organism>
<proteinExistence type="predicted"/>
<reference evidence="3" key="2">
    <citation type="journal article" date="2017" name="Nat. Plants">
        <title>The Aegilops tauschii genome reveals multiple impacts of transposons.</title>
        <authorList>
            <person name="Zhao G."/>
            <person name="Zou C."/>
            <person name="Li K."/>
            <person name="Wang K."/>
            <person name="Li T."/>
            <person name="Gao L."/>
            <person name="Zhang X."/>
            <person name="Wang H."/>
            <person name="Yang Z."/>
            <person name="Liu X."/>
            <person name="Jiang W."/>
            <person name="Mao L."/>
            <person name="Kong X."/>
            <person name="Jiao Y."/>
            <person name="Jia J."/>
        </authorList>
    </citation>
    <scope>NUCLEOTIDE SEQUENCE [LARGE SCALE GENOMIC DNA]</scope>
    <source>
        <strain evidence="3">cv. AL8/78</strain>
    </source>
</reference>
<dbReference type="Proteomes" id="UP000015105">
    <property type="component" value="Chromosome 7D"/>
</dbReference>
<feature type="region of interest" description="Disordered" evidence="1">
    <location>
        <begin position="139"/>
        <end position="171"/>
    </location>
</feature>
<dbReference type="Gramene" id="AET7Gv20269600.12">
    <property type="protein sequence ID" value="AET7Gv20269600.12"/>
    <property type="gene ID" value="AET7Gv20269600"/>
</dbReference>